<name>A0A7X5KND0_9FIRM</name>
<dbReference type="Gene3D" id="3.40.1280.10">
    <property type="match status" value="1"/>
</dbReference>
<dbReference type="InterPro" id="IPR053888">
    <property type="entry name" value="MRM3-like_sub_bind"/>
</dbReference>
<protein>
    <submittedName>
        <fullName evidence="5">RNA methyltransferase</fullName>
    </submittedName>
</protein>
<dbReference type="Proteomes" id="UP000461585">
    <property type="component" value="Unassembled WGS sequence"/>
</dbReference>
<dbReference type="PANTHER" id="PTHR43191:SF2">
    <property type="entry name" value="RRNA METHYLTRANSFERASE 3, MITOCHONDRIAL"/>
    <property type="match status" value="1"/>
</dbReference>
<dbReference type="GO" id="GO:0032259">
    <property type="term" value="P:methylation"/>
    <property type="evidence" value="ECO:0007669"/>
    <property type="project" value="UniProtKB-KW"/>
</dbReference>
<dbReference type="PANTHER" id="PTHR43191">
    <property type="entry name" value="RRNA METHYLTRANSFERASE 3"/>
    <property type="match status" value="1"/>
</dbReference>
<dbReference type="RefSeq" id="WP_162370395.1">
    <property type="nucleotide sequence ID" value="NZ_JAAEEH010000018.1"/>
</dbReference>
<dbReference type="SUPFAM" id="SSF55315">
    <property type="entry name" value="L30e-like"/>
    <property type="match status" value="1"/>
</dbReference>
<dbReference type="InterPro" id="IPR029064">
    <property type="entry name" value="Ribosomal_eL30-like_sf"/>
</dbReference>
<comment type="similarity">
    <text evidence="1">Belongs to the class IV-like SAM-binding methyltransferase superfamily. RNA methyltransferase TrmH family.</text>
</comment>
<dbReference type="InterPro" id="IPR001537">
    <property type="entry name" value="SpoU_MeTrfase"/>
</dbReference>
<comment type="caution">
    <text evidence="5">The sequence shown here is derived from an EMBL/GenBank/DDBJ whole genome shotgun (WGS) entry which is preliminary data.</text>
</comment>
<accession>A0A7X5KND0</accession>
<dbReference type="GO" id="GO:0006396">
    <property type="term" value="P:RNA processing"/>
    <property type="evidence" value="ECO:0007669"/>
    <property type="project" value="InterPro"/>
</dbReference>
<evidence type="ECO:0000259" key="4">
    <source>
        <dbReference type="SMART" id="SM00967"/>
    </source>
</evidence>
<keyword evidence="2 5" id="KW-0489">Methyltransferase</keyword>
<dbReference type="InterPro" id="IPR029028">
    <property type="entry name" value="Alpha/beta_knot_MTases"/>
</dbReference>
<dbReference type="InterPro" id="IPR013123">
    <property type="entry name" value="SpoU_subst-bd"/>
</dbReference>
<proteinExistence type="inferred from homology"/>
<dbReference type="Pfam" id="PF22435">
    <property type="entry name" value="MRM3-like_sub_bind"/>
    <property type="match status" value="1"/>
</dbReference>
<dbReference type="SUPFAM" id="SSF75217">
    <property type="entry name" value="alpha/beta knot"/>
    <property type="match status" value="1"/>
</dbReference>
<evidence type="ECO:0000256" key="1">
    <source>
        <dbReference type="ARBA" id="ARBA00007228"/>
    </source>
</evidence>
<evidence type="ECO:0000256" key="3">
    <source>
        <dbReference type="ARBA" id="ARBA00022679"/>
    </source>
</evidence>
<keyword evidence="3 5" id="KW-0808">Transferase</keyword>
<keyword evidence="6" id="KW-1185">Reference proteome</keyword>
<dbReference type="InterPro" id="IPR051259">
    <property type="entry name" value="rRNA_Methyltransferase"/>
</dbReference>
<sequence>MSRAIISSPANGKIKQLQKLREKAAFRKREGVYLLEGKKSIREASPGSLREVYHTQEFQEREGHWLEALREAGVPCQPVSEAVFRKISEENTPSGVLAVVRTSTTALEELDLEGNPLLVALERIQDPGNLGTVIRTAHAAGARAVLVSKESADIHHPKALKSTMGSIGRIPVVQDLDLGEALEFLRERGVATWAAALEDSEDLFGADLSGKVCILVGNEGRGISRELLEAAQGRVRIPMPGGAESLNAAVAASVLLYEALRQRRQP</sequence>
<dbReference type="GO" id="GO:0005737">
    <property type="term" value="C:cytoplasm"/>
    <property type="evidence" value="ECO:0007669"/>
    <property type="project" value="UniProtKB-ARBA"/>
</dbReference>
<dbReference type="SMART" id="SM00967">
    <property type="entry name" value="SpoU_sub_bind"/>
    <property type="match status" value="1"/>
</dbReference>
<dbReference type="GO" id="GO:0008173">
    <property type="term" value="F:RNA methyltransferase activity"/>
    <property type="evidence" value="ECO:0007669"/>
    <property type="project" value="InterPro"/>
</dbReference>
<evidence type="ECO:0000313" key="6">
    <source>
        <dbReference type="Proteomes" id="UP000461585"/>
    </source>
</evidence>
<dbReference type="Pfam" id="PF00588">
    <property type="entry name" value="SpoU_methylase"/>
    <property type="match status" value="1"/>
</dbReference>
<dbReference type="InterPro" id="IPR029026">
    <property type="entry name" value="tRNA_m1G_MTases_N"/>
</dbReference>
<dbReference type="Gene3D" id="3.30.1330.30">
    <property type="match status" value="1"/>
</dbReference>
<evidence type="ECO:0000256" key="2">
    <source>
        <dbReference type="ARBA" id="ARBA00022603"/>
    </source>
</evidence>
<dbReference type="GO" id="GO:0003723">
    <property type="term" value="F:RNA binding"/>
    <property type="evidence" value="ECO:0007669"/>
    <property type="project" value="InterPro"/>
</dbReference>
<gene>
    <name evidence="5" type="ORF">GXN74_07910</name>
</gene>
<feature type="domain" description="RNA 2-O ribose methyltransferase substrate binding" evidence="4">
    <location>
        <begin position="34"/>
        <end position="106"/>
    </location>
</feature>
<reference evidence="5 6" key="1">
    <citation type="submission" date="2020-01" db="EMBL/GenBank/DDBJ databases">
        <title>Anaeroalcalibacter tamaniensis gen. nov., sp. nov., moderately halophilic strictly anaerobic fermenter bacterium from mud volcano of Taman peninsula.</title>
        <authorList>
            <person name="Frolova A."/>
            <person name="Merkel A.Y."/>
            <person name="Slobodkin A.I."/>
        </authorList>
    </citation>
    <scope>NUCLEOTIDE SEQUENCE [LARGE SCALE GENOMIC DNA]</scope>
    <source>
        <strain evidence="5 6">F-3ap</strain>
    </source>
</reference>
<organism evidence="5 6">
    <name type="scientific">Anaerotalea alkaliphila</name>
    <dbReference type="NCBI Taxonomy" id="2662126"/>
    <lineage>
        <taxon>Bacteria</taxon>
        <taxon>Bacillati</taxon>
        <taxon>Bacillota</taxon>
        <taxon>Clostridia</taxon>
        <taxon>Eubacteriales</taxon>
        <taxon>Anaerotalea</taxon>
    </lineage>
</organism>
<dbReference type="EMBL" id="JAAEEH010000018">
    <property type="protein sequence ID" value="NDL67668.1"/>
    <property type="molecule type" value="Genomic_DNA"/>
</dbReference>
<dbReference type="AlphaFoldDB" id="A0A7X5KND0"/>
<evidence type="ECO:0000313" key="5">
    <source>
        <dbReference type="EMBL" id="NDL67668.1"/>
    </source>
</evidence>
<dbReference type="CDD" id="cd18095">
    <property type="entry name" value="SpoU-like_rRNA-MTase"/>
    <property type="match status" value="1"/>
</dbReference>